<dbReference type="PANTHER" id="PTHR12138">
    <property type="entry name" value="PRIMATE-EXPANDED PROTEIN FAMILY"/>
    <property type="match status" value="1"/>
</dbReference>
<evidence type="ECO:0000313" key="3">
    <source>
        <dbReference type="Ensembl" id="ENSMMUP00000070154.1"/>
    </source>
</evidence>
<name>A0A5F7ZZR7_MACMU</name>
<organism evidence="3 4">
    <name type="scientific">Macaca mulatta</name>
    <name type="common">Rhesus macaque</name>
    <dbReference type="NCBI Taxonomy" id="9544"/>
    <lineage>
        <taxon>Eukaryota</taxon>
        <taxon>Metazoa</taxon>
        <taxon>Chordata</taxon>
        <taxon>Craniata</taxon>
        <taxon>Vertebrata</taxon>
        <taxon>Euteleostomi</taxon>
        <taxon>Mammalia</taxon>
        <taxon>Eutheria</taxon>
        <taxon>Euarchontoglires</taxon>
        <taxon>Primates</taxon>
        <taxon>Haplorrhini</taxon>
        <taxon>Catarrhini</taxon>
        <taxon>Cercopithecidae</taxon>
        <taxon>Cercopithecinae</taxon>
        <taxon>Macaca</taxon>
    </lineage>
</organism>
<dbReference type="Bgee" id="ENSMMUG00000064559">
    <property type="expression patterns" value="Expressed in primary visual cortex and 17 other cell types or tissues"/>
</dbReference>
<proteinExistence type="predicted"/>
<dbReference type="PRINTS" id="PR02045">
    <property type="entry name" value="F138DOMAIN"/>
</dbReference>
<dbReference type="Proteomes" id="UP000006718">
    <property type="component" value="Chromosome 6"/>
</dbReference>
<dbReference type="InParanoid" id="A0A5F7ZZR7"/>
<accession>A0A5F7ZZR7</accession>
<reference evidence="3" key="3">
    <citation type="submission" date="2025-08" db="UniProtKB">
        <authorList>
            <consortium name="Ensembl"/>
        </authorList>
    </citation>
    <scope>IDENTIFICATION</scope>
    <source>
        <strain evidence="3">17573</strain>
    </source>
</reference>
<sequence length="103" mass="10872">MAQSWLTVASASPDSGDPPTSASLVAGTTGMCHHAWLILVLFVEMGFLHITQAGLKPLGSGDPSASVSQNAGITGVSHCSRSTLFLFFSFGRYVVLPCWPGWF</sequence>
<keyword evidence="2" id="KW-0812">Transmembrane</keyword>
<keyword evidence="2" id="KW-1133">Transmembrane helix</keyword>
<reference evidence="4" key="1">
    <citation type="journal article" date="2007" name="Science">
        <title>Evolutionary and biomedical insights from the rhesus macaque genome.</title>
        <authorList>
            <person name="Gibbs R.A."/>
            <person name="Rogers J."/>
            <person name="Katze M.G."/>
            <person name="Bumgarner R."/>
            <person name="Weinstock G.M."/>
            <person name="Mardis E.R."/>
            <person name="Remington K.A."/>
            <person name="Strausberg R.L."/>
            <person name="Venter J.C."/>
            <person name="Wilson R.K."/>
            <person name="Batzer M.A."/>
            <person name="Bustamante C.D."/>
            <person name="Eichler E.E."/>
            <person name="Hahn M.W."/>
            <person name="Hardison R.C."/>
            <person name="Makova K.D."/>
            <person name="Miller W."/>
            <person name="Milosavljevic A."/>
            <person name="Palermo R.E."/>
            <person name="Siepel A."/>
            <person name="Sikela J.M."/>
            <person name="Attaway T."/>
            <person name="Bell S."/>
            <person name="Bernard K.E."/>
            <person name="Buhay C.J."/>
            <person name="Chandrabose M.N."/>
            <person name="Dao M."/>
            <person name="Davis C."/>
            <person name="Delehaunty K.D."/>
            <person name="Ding Y."/>
            <person name="Dinh H.H."/>
            <person name="Dugan-Rocha S."/>
            <person name="Fulton L.A."/>
            <person name="Gabisi R.A."/>
            <person name="Garner T.T."/>
            <person name="Godfrey J."/>
            <person name="Hawes A.C."/>
            <person name="Hernandez J."/>
            <person name="Hines S."/>
            <person name="Holder M."/>
            <person name="Hume J."/>
            <person name="Jhangiani S.N."/>
            <person name="Joshi V."/>
            <person name="Khan Z.M."/>
            <person name="Kirkness E.F."/>
            <person name="Cree A."/>
            <person name="Fowler R.G."/>
            <person name="Lee S."/>
            <person name="Lewis L.R."/>
            <person name="Li Z."/>
            <person name="Liu Y.-S."/>
            <person name="Moore S.M."/>
            <person name="Muzny D."/>
            <person name="Nazareth L.V."/>
            <person name="Ngo D.N."/>
            <person name="Okwuonu G.O."/>
            <person name="Pai G."/>
            <person name="Parker D."/>
            <person name="Paul H.A."/>
            <person name="Pfannkoch C."/>
            <person name="Pohl C.S."/>
            <person name="Rogers Y.-H.C."/>
            <person name="Ruiz S.J."/>
            <person name="Sabo A."/>
            <person name="Santibanez J."/>
            <person name="Schneider B.W."/>
            <person name="Smith S.M."/>
            <person name="Sodergren E."/>
            <person name="Svatek A.F."/>
            <person name="Utterback T.R."/>
            <person name="Vattathil S."/>
            <person name="Warren W."/>
            <person name="White C.S."/>
            <person name="Chinwalla A.T."/>
            <person name="Feng Y."/>
            <person name="Halpern A.L."/>
            <person name="Hillier L.W."/>
            <person name="Huang X."/>
            <person name="Minx P."/>
            <person name="Nelson J.O."/>
            <person name="Pepin K.H."/>
            <person name="Qin X."/>
            <person name="Sutton G.G."/>
            <person name="Venter E."/>
            <person name="Walenz B.P."/>
            <person name="Wallis J.W."/>
            <person name="Worley K.C."/>
            <person name="Yang S.-P."/>
            <person name="Jones S.M."/>
            <person name="Marra M.A."/>
            <person name="Rocchi M."/>
            <person name="Schein J.E."/>
            <person name="Baertsch R."/>
            <person name="Clarke L."/>
            <person name="Csuros M."/>
            <person name="Glasscock J."/>
            <person name="Harris R.A."/>
            <person name="Havlak P."/>
            <person name="Jackson A.R."/>
            <person name="Jiang H."/>
            <person name="Liu Y."/>
            <person name="Messina D.N."/>
            <person name="Shen Y."/>
            <person name="Song H.X.-Z."/>
            <person name="Wylie T."/>
            <person name="Zhang L."/>
            <person name="Birney E."/>
            <person name="Han K."/>
            <person name="Konkel M.K."/>
            <person name="Lee J."/>
            <person name="Smit A.F.A."/>
            <person name="Ullmer B."/>
            <person name="Wang H."/>
            <person name="Xing J."/>
            <person name="Burhans R."/>
            <person name="Cheng Z."/>
            <person name="Karro J.E."/>
            <person name="Ma J."/>
            <person name="Raney B."/>
            <person name="She X."/>
            <person name="Cox M.J."/>
            <person name="Demuth J.P."/>
            <person name="Dumas L.J."/>
            <person name="Han S.-G."/>
            <person name="Hopkins J."/>
            <person name="Karimpour-Fard A."/>
            <person name="Kim Y.H."/>
            <person name="Pollack J.R."/>
            <person name="Vinar T."/>
            <person name="Addo-Quaye C."/>
            <person name="Degenhardt J."/>
            <person name="Denby A."/>
            <person name="Hubisz M.J."/>
            <person name="Indap A."/>
            <person name="Kosiol C."/>
            <person name="Lahn B.T."/>
            <person name="Lawson H.A."/>
            <person name="Marklein A."/>
            <person name="Nielsen R."/>
            <person name="Vallender E.J."/>
            <person name="Clark A.G."/>
            <person name="Ferguson B."/>
            <person name="Hernandez R.D."/>
            <person name="Hirani K."/>
            <person name="Kehrer-Sawatzki H."/>
            <person name="Kolb J."/>
            <person name="Patil S."/>
            <person name="Pu L.-L."/>
            <person name="Ren Y."/>
            <person name="Smith D.G."/>
            <person name="Wheeler D.A."/>
            <person name="Schenck I."/>
            <person name="Ball E.V."/>
            <person name="Chen R."/>
            <person name="Cooper D.N."/>
            <person name="Giardine B."/>
            <person name="Hsu F."/>
            <person name="Kent W.J."/>
            <person name="Lesk A."/>
            <person name="Nelson D.L."/>
            <person name="O'brien W.E."/>
            <person name="Pruefer K."/>
            <person name="Stenson P.D."/>
            <person name="Wallace J.C."/>
            <person name="Ke H."/>
            <person name="Liu X.-M."/>
            <person name="Wang P."/>
            <person name="Xiang A.P."/>
            <person name="Yang F."/>
            <person name="Barber G.P."/>
            <person name="Haussler D."/>
            <person name="Karolchik D."/>
            <person name="Kern A.D."/>
            <person name="Kuhn R.M."/>
            <person name="Smith K.E."/>
            <person name="Zwieg A.S."/>
        </authorList>
    </citation>
    <scope>NUCLEOTIDE SEQUENCE [LARGE SCALE GENOMIC DNA]</scope>
    <source>
        <strain evidence="4">17573</strain>
    </source>
</reference>
<dbReference type="VEuPathDB" id="HostDB:ENSMMUG00000064559"/>
<feature type="region of interest" description="Disordered" evidence="1">
    <location>
        <begin position="1"/>
        <end position="21"/>
    </location>
</feature>
<feature type="transmembrane region" description="Helical" evidence="2">
    <location>
        <begin position="20"/>
        <end position="43"/>
    </location>
</feature>
<evidence type="ECO:0000313" key="4">
    <source>
        <dbReference type="Proteomes" id="UP000006718"/>
    </source>
</evidence>
<dbReference type="Ensembl" id="ENSMMUT00000082894.1">
    <property type="protein sequence ID" value="ENSMMUP00000070154.1"/>
    <property type="gene ID" value="ENSMMUG00000064559.1"/>
</dbReference>
<protein>
    <submittedName>
        <fullName evidence="3">Uncharacterized protein</fullName>
    </submittedName>
</protein>
<dbReference type="PANTHER" id="PTHR12138:SF133">
    <property type="entry name" value="SECRETED PROTEIN"/>
    <property type="match status" value="1"/>
</dbReference>
<dbReference type="GeneTree" id="ENSGT00940000166143"/>
<evidence type="ECO:0000256" key="1">
    <source>
        <dbReference type="SAM" id="MobiDB-lite"/>
    </source>
</evidence>
<reference evidence="3" key="4">
    <citation type="submission" date="2025-09" db="UniProtKB">
        <authorList>
            <consortium name="Ensembl"/>
        </authorList>
    </citation>
    <scope>IDENTIFICATION</scope>
    <source>
        <strain evidence="3">17573</strain>
    </source>
</reference>
<keyword evidence="2" id="KW-0472">Membrane</keyword>
<keyword evidence="4" id="KW-1185">Reference proteome</keyword>
<dbReference type="AlphaFoldDB" id="A0A5F7ZZR7"/>
<reference evidence="3" key="2">
    <citation type="submission" date="2019-01" db="EMBL/GenBank/DDBJ databases">
        <authorList>
            <person name="Graves T."/>
            <person name="Eichler E.E."/>
            <person name="Wilson R.K."/>
        </authorList>
    </citation>
    <scope>NUCLEOTIDE SEQUENCE [LARGE SCALE GENOMIC DNA]</scope>
    <source>
        <strain evidence="3">17573</strain>
    </source>
</reference>
<evidence type="ECO:0000256" key="2">
    <source>
        <dbReference type="SAM" id="Phobius"/>
    </source>
</evidence>